<reference evidence="3" key="1">
    <citation type="submission" date="2014-08" db="EMBL/GenBank/DDBJ databases">
        <title>Comparative genomics of the Paenibacillus odorifer group.</title>
        <authorList>
            <person name="den Bakker H.C."/>
            <person name="Tsai Y.-C.Y.-C."/>
            <person name="Martin N."/>
            <person name="Korlach J."/>
            <person name="Wiedmann M."/>
        </authorList>
    </citation>
    <scope>NUCLEOTIDE SEQUENCE [LARGE SCALE GENOMIC DNA]</scope>
    <source>
        <strain evidence="3">DSM 13188</strain>
    </source>
</reference>
<evidence type="ECO:0000313" key="4">
    <source>
        <dbReference type="Proteomes" id="UP000029518"/>
    </source>
</evidence>
<gene>
    <name evidence="3" type="ORF">PBOR_15960</name>
</gene>
<dbReference type="HOGENOM" id="CLU_130385_0_0_9"/>
<evidence type="ECO:0008006" key="5">
    <source>
        <dbReference type="Google" id="ProtNLM"/>
    </source>
</evidence>
<dbReference type="RefSeq" id="WP_042213021.1">
    <property type="nucleotide sequence ID" value="NZ_CP009285.1"/>
</dbReference>
<feature type="compositionally biased region" description="Low complexity" evidence="1">
    <location>
        <begin position="28"/>
        <end position="38"/>
    </location>
</feature>
<dbReference type="KEGG" id="pbd:PBOR_15960"/>
<proteinExistence type="predicted"/>
<dbReference type="AlphaFoldDB" id="A0A089L9U2"/>
<feature type="region of interest" description="Disordered" evidence="1">
    <location>
        <begin position="28"/>
        <end position="56"/>
    </location>
</feature>
<protein>
    <recommendedName>
        <fullName evidence="5">LysM domain-containing protein</fullName>
    </recommendedName>
</protein>
<keyword evidence="2" id="KW-0732">Signal</keyword>
<evidence type="ECO:0000256" key="2">
    <source>
        <dbReference type="SAM" id="SignalP"/>
    </source>
</evidence>
<evidence type="ECO:0000313" key="3">
    <source>
        <dbReference type="EMBL" id="AIQ58261.1"/>
    </source>
</evidence>
<feature type="chain" id="PRO_5001846189" description="LysM domain-containing protein" evidence="2">
    <location>
        <begin position="27"/>
        <end position="166"/>
    </location>
</feature>
<accession>A0A089L9U2</accession>
<evidence type="ECO:0000256" key="1">
    <source>
        <dbReference type="SAM" id="MobiDB-lite"/>
    </source>
</evidence>
<feature type="signal peptide" evidence="2">
    <location>
        <begin position="1"/>
        <end position="26"/>
    </location>
</feature>
<organism evidence="3 4">
    <name type="scientific">Paenibacillus borealis</name>
    <dbReference type="NCBI Taxonomy" id="160799"/>
    <lineage>
        <taxon>Bacteria</taxon>
        <taxon>Bacillati</taxon>
        <taxon>Bacillota</taxon>
        <taxon>Bacilli</taxon>
        <taxon>Bacillales</taxon>
        <taxon>Paenibacillaceae</taxon>
        <taxon>Paenibacillus</taxon>
    </lineage>
</organism>
<dbReference type="OrthoDB" id="2621999at2"/>
<name>A0A089L9U2_PAEBO</name>
<keyword evidence="4" id="KW-1185">Reference proteome</keyword>
<dbReference type="EMBL" id="CP009285">
    <property type="protein sequence ID" value="AIQ58261.1"/>
    <property type="molecule type" value="Genomic_DNA"/>
</dbReference>
<dbReference type="Proteomes" id="UP000029518">
    <property type="component" value="Chromosome"/>
</dbReference>
<sequence>MNNNIKRLTALAAAVMLTMAPAAAFAENPSASTPTSAPDSIHAGKEHGHPHGANRNFRAGGHFIINETAKLLEMDRSELVDSLKAGKTLYALAQEKKGWSEDQYIQKLSEAASLKVDESVKDGRITKEDADKLKAGLPVMIKLSLSRSAQFHQAKPPQQPAAPKTR</sequence>